<dbReference type="AlphaFoldDB" id="I7LGN0"/>
<evidence type="ECO:0000256" key="3">
    <source>
        <dbReference type="ARBA" id="ARBA00022475"/>
    </source>
</evidence>
<sequence length="179" mass="19576">MNALDLFITFFKIGAFTLGGGYAMIPLIEREVVDKRKWIGREEFLDLVAVAQASPGPIAVNTAVFVGYKLMGIKGVIFSGLGSVLPSFIIIVLIAAVFTEIKNSPTIEKIFLGIRPVVAGMIFASVFRLGKSAKINRISIIFVLLVAVSIWIFKITPIYIILLSIIVGSLRYLTRGNKI</sequence>
<evidence type="ECO:0000256" key="5">
    <source>
        <dbReference type="ARBA" id="ARBA00022989"/>
    </source>
</evidence>
<dbReference type="GO" id="GO:0015109">
    <property type="term" value="F:chromate transmembrane transporter activity"/>
    <property type="evidence" value="ECO:0007669"/>
    <property type="project" value="InterPro"/>
</dbReference>
<dbReference type="Proteomes" id="UP000007652">
    <property type="component" value="Unassembled WGS sequence"/>
</dbReference>
<feature type="transmembrane region" description="Helical" evidence="7">
    <location>
        <begin position="135"/>
        <end position="152"/>
    </location>
</feature>
<dbReference type="GO" id="GO:0005886">
    <property type="term" value="C:plasma membrane"/>
    <property type="evidence" value="ECO:0007669"/>
    <property type="project" value="UniProtKB-SubCell"/>
</dbReference>
<protein>
    <submittedName>
        <fullName evidence="8">Chromate transport protein</fullName>
    </submittedName>
</protein>
<keyword evidence="5 7" id="KW-1133">Transmembrane helix</keyword>
<dbReference type="PANTHER" id="PTHR43663">
    <property type="entry name" value="CHROMATE TRANSPORT PROTEIN-RELATED"/>
    <property type="match status" value="1"/>
</dbReference>
<keyword evidence="4 7" id="KW-0812">Transmembrane</keyword>
<dbReference type="Pfam" id="PF02417">
    <property type="entry name" value="Chromate_transp"/>
    <property type="match status" value="1"/>
</dbReference>
<accession>I7LGN0</accession>
<keyword evidence="3" id="KW-1003">Cell membrane</keyword>
<reference evidence="8 9" key="1">
    <citation type="journal article" date="2011" name="J. Bacteriol.">
        <title>Draft genome sequence of Caloramator australicus strain RC3T, a thermoanaerobe from the Great Artesian Basin of Australia.</title>
        <authorList>
            <person name="Ogg C.D."/>
            <person name="Patel B.K.C."/>
        </authorList>
    </citation>
    <scope>NUCLEOTIDE SEQUENCE [LARGE SCALE GENOMIC DNA]</scope>
    <source>
        <strain evidence="8 9">RC3</strain>
    </source>
</reference>
<dbReference type="RefSeq" id="WP_008908650.1">
    <property type="nucleotide sequence ID" value="NZ_CAKP01000067.1"/>
</dbReference>
<comment type="caution">
    <text evidence="8">The sequence shown here is derived from an EMBL/GenBank/DDBJ whole genome shotgun (WGS) entry which is preliminary data.</text>
</comment>
<feature type="transmembrane region" description="Helical" evidence="7">
    <location>
        <begin position="6"/>
        <end position="28"/>
    </location>
</feature>
<keyword evidence="9" id="KW-1185">Reference proteome</keyword>
<evidence type="ECO:0000313" key="8">
    <source>
        <dbReference type="EMBL" id="CCJ33380.1"/>
    </source>
</evidence>
<dbReference type="STRING" id="857293.CAAU_1296"/>
<dbReference type="PANTHER" id="PTHR43663:SF2">
    <property type="entry name" value="CHROMATE TRANSPORT PROTEIN-RELATED"/>
    <property type="match status" value="1"/>
</dbReference>
<dbReference type="InterPro" id="IPR052518">
    <property type="entry name" value="CHR_Transporter"/>
</dbReference>
<evidence type="ECO:0000256" key="1">
    <source>
        <dbReference type="ARBA" id="ARBA00004651"/>
    </source>
</evidence>
<evidence type="ECO:0000256" key="7">
    <source>
        <dbReference type="SAM" id="Phobius"/>
    </source>
</evidence>
<dbReference type="eggNOG" id="COG2059">
    <property type="taxonomic scope" value="Bacteria"/>
</dbReference>
<comment type="similarity">
    <text evidence="2">Belongs to the chromate ion transporter (CHR) (TC 2.A.51) family.</text>
</comment>
<feature type="transmembrane region" description="Helical" evidence="7">
    <location>
        <begin position="110"/>
        <end position="128"/>
    </location>
</feature>
<evidence type="ECO:0000256" key="4">
    <source>
        <dbReference type="ARBA" id="ARBA00022692"/>
    </source>
</evidence>
<proteinExistence type="inferred from homology"/>
<evidence type="ECO:0000256" key="2">
    <source>
        <dbReference type="ARBA" id="ARBA00005262"/>
    </source>
</evidence>
<organism evidence="8 9">
    <name type="scientific">Caloramator australicus RC3</name>
    <dbReference type="NCBI Taxonomy" id="857293"/>
    <lineage>
        <taxon>Bacteria</taxon>
        <taxon>Bacillati</taxon>
        <taxon>Bacillota</taxon>
        <taxon>Clostridia</taxon>
        <taxon>Eubacteriales</taxon>
        <taxon>Clostridiaceae</taxon>
        <taxon>Caloramator</taxon>
    </lineage>
</organism>
<comment type="subcellular location">
    <subcellularLocation>
        <location evidence="1">Cell membrane</location>
        <topology evidence="1">Multi-pass membrane protein</topology>
    </subcellularLocation>
</comment>
<gene>
    <name evidence="8" type="ORF">CAAU_1296</name>
</gene>
<evidence type="ECO:0000256" key="6">
    <source>
        <dbReference type="ARBA" id="ARBA00023136"/>
    </source>
</evidence>
<feature type="transmembrane region" description="Helical" evidence="7">
    <location>
        <begin position="76"/>
        <end position="98"/>
    </location>
</feature>
<dbReference type="EMBL" id="CAKP01000067">
    <property type="protein sequence ID" value="CCJ33380.1"/>
    <property type="molecule type" value="Genomic_DNA"/>
</dbReference>
<evidence type="ECO:0000313" key="9">
    <source>
        <dbReference type="Proteomes" id="UP000007652"/>
    </source>
</evidence>
<dbReference type="InterPro" id="IPR003370">
    <property type="entry name" value="Chromate_transpt"/>
</dbReference>
<keyword evidence="6 7" id="KW-0472">Membrane</keyword>
<name>I7LGN0_9CLOT</name>